<dbReference type="Proteomes" id="UP000801492">
    <property type="component" value="Unassembled WGS sequence"/>
</dbReference>
<evidence type="ECO:0000256" key="1">
    <source>
        <dbReference type="SAM" id="MobiDB-lite"/>
    </source>
</evidence>
<feature type="compositionally biased region" description="Basic and acidic residues" evidence="1">
    <location>
        <begin position="65"/>
        <end position="84"/>
    </location>
</feature>
<feature type="compositionally biased region" description="Polar residues" evidence="1">
    <location>
        <begin position="125"/>
        <end position="134"/>
    </location>
</feature>
<dbReference type="EMBL" id="VTPC01071732">
    <property type="protein sequence ID" value="KAF2889011.1"/>
    <property type="molecule type" value="Genomic_DNA"/>
</dbReference>
<gene>
    <name evidence="2" type="ORF">ILUMI_17162</name>
</gene>
<feature type="compositionally biased region" description="Basic and acidic residues" evidence="1">
    <location>
        <begin position="101"/>
        <end position="124"/>
    </location>
</feature>
<dbReference type="AlphaFoldDB" id="A0A8K0CNV0"/>
<keyword evidence="3" id="KW-1185">Reference proteome</keyword>
<comment type="caution">
    <text evidence="2">The sequence shown here is derived from an EMBL/GenBank/DDBJ whole genome shotgun (WGS) entry which is preliminary data.</text>
</comment>
<sequence>MTLAWKIETFRGELEISQRMKHAAKARCDKLKIDDEEWVSQEDTMKVWETFYSKKFEQEANMENPRVEQELNNEQQRREEEHLEDITMKEIEQAVGKIKIGKAEFEEDTKGDTEGQEENCRQEKGMQSGTCDQMNQEKKK</sequence>
<evidence type="ECO:0000313" key="3">
    <source>
        <dbReference type="Proteomes" id="UP000801492"/>
    </source>
</evidence>
<evidence type="ECO:0000313" key="2">
    <source>
        <dbReference type="EMBL" id="KAF2889011.1"/>
    </source>
</evidence>
<protein>
    <submittedName>
        <fullName evidence="2">Uncharacterized protein</fullName>
    </submittedName>
</protein>
<accession>A0A8K0CNV0</accession>
<proteinExistence type="predicted"/>
<feature type="region of interest" description="Disordered" evidence="1">
    <location>
        <begin position="101"/>
        <end position="140"/>
    </location>
</feature>
<feature type="region of interest" description="Disordered" evidence="1">
    <location>
        <begin position="59"/>
        <end position="84"/>
    </location>
</feature>
<name>A0A8K0CNV0_IGNLU</name>
<organism evidence="2 3">
    <name type="scientific">Ignelater luminosus</name>
    <name type="common">Cucubano</name>
    <name type="synonym">Pyrophorus luminosus</name>
    <dbReference type="NCBI Taxonomy" id="2038154"/>
    <lineage>
        <taxon>Eukaryota</taxon>
        <taxon>Metazoa</taxon>
        <taxon>Ecdysozoa</taxon>
        <taxon>Arthropoda</taxon>
        <taxon>Hexapoda</taxon>
        <taxon>Insecta</taxon>
        <taxon>Pterygota</taxon>
        <taxon>Neoptera</taxon>
        <taxon>Endopterygota</taxon>
        <taxon>Coleoptera</taxon>
        <taxon>Polyphaga</taxon>
        <taxon>Elateriformia</taxon>
        <taxon>Elateroidea</taxon>
        <taxon>Elateridae</taxon>
        <taxon>Agrypninae</taxon>
        <taxon>Pyrophorini</taxon>
        <taxon>Ignelater</taxon>
    </lineage>
</organism>
<reference evidence="2" key="1">
    <citation type="submission" date="2019-08" db="EMBL/GenBank/DDBJ databases">
        <title>The genome of the North American firefly Photinus pyralis.</title>
        <authorList>
            <consortium name="Photinus pyralis genome working group"/>
            <person name="Fallon T.R."/>
            <person name="Sander Lower S.E."/>
            <person name="Weng J.-K."/>
        </authorList>
    </citation>
    <scope>NUCLEOTIDE SEQUENCE</scope>
    <source>
        <strain evidence="2">TRF0915ILg1</strain>
        <tissue evidence="2">Whole body</tissue>
    </source>
</reference>